<gene>
    <name evidence="2" type="ORF">HCDG_07554</name>
</gene>
<evidence type="ECO:0000313" key="3">
    <source>
        <dbReference type="Proteomes" id="UP000002624"/>
    </source>
</evidence>
<dbReference type="AlphaFoldDB" id="C6HLT5"/>
<dbReference type="Proteomes" id="UP000002624">
    <property type="component" value="Unassembled WGS sequence"/>
</dbReference>
<dbReference type="EMBL" id="GG692431">
    <property type="protein sequence ID" value="EER38685.1"/>
    <property type="molecule type" value="Genomic_DNA"/>
</dbReference>
<reference evidence="3" key="1">
    <citation type="submission" date="2009-05" db="EMBL/GenBank/DDBJ databases">
        <title>The genome sequence of Ajellomyces capsulatus strain H143.</title>
        <authorList>
            <person name="Champion M."/>
            <person name="Cuomo C.A."/>
            <person name="Ma L.-J."/>
            <person name="Henn M.R."/>
            <person name="Sil A."/>
            <person name="Goldman B."/>
            <person name="Young S.K."/>
            <person name="Kodira C.D."/>
            <person name="Zeng Q."/>
            <person name="Koehrsen M."/>
            <person name="Alvarado L."/>
            <person name="Berlin A.M."/>
            <person name="Borenstein D."/>
            <person name="Chen Z."/>
            <person name="Engels R."/>
            <person name="Freedman E."/>
            <person name="Gellesch M."/>
            <person name="Goldberg J."/>
            <person name="Griggs A."/>
            <person name="Gujja S."/>
            <person name="Heiman D.I."/>
            <person name="Hepburn T.A."/>
            <person name="Howarth C."/>
            <person name="Jen D."/>
            <person name="Larson L."/>
            <person name="Lewis B."/>
            <person name="Mehta T."/>
            <person name="Park D."/>
            <person name="Pearson M."/>
            <person name="Roberts A."/>
            <person name="Saif S."/>
            <person name="Shea T.D."/>
            <person name="Shenoy N."/>
            <person name="Sisk P."/>
            <person name="Stolte C."/>
            <person name="Sykes S."/>
            <person name="Walk T."/>
            <person name="White J."/>
            <person name="Yandava C."/>
            <person name="Klein B."/>
            <person name="McEwen J.G."/>
            <person name="Puccia R."/>
            <person name="Goldman G.H."/>
            <person name="Felipe M.S."/>
            <person name="Nino-Vega G."/>
            <person name="San-Blas G."/>
            <person name="Taylor J.W."/>
            <person name="Mendoza L."/>
            <person name="Galagan J.E."/>
            <person name="Nusbaum C."/>
            <person name="Birren B.W."/>
        </authorList>
    </citation>
    <scope>NUCLEOTIDE SEQUENCE [LARGE SCALE GENOMIC DNA]</scope>
    <source>
        <strain evidence="3">H143</strain>
    </source>
</reference>
<organism evidence="2 3">
    <name type="scientific">Ajellomyces capsulatus (strain H143)</name>
    <name type="common">Darling's disease fungus</name>
    <name type="synonym">Histoplasma capsulatum</name>
    <dbReference type="NCBI Taxonomy" id="544712"/>
    <lineage>
        <taxon>Eukaryota</taxon>
        <taxon>Fungi</taxon>
        <taxon>Dikarya</taxon>
        <taxon>Ascomycota</taxon>
        <taxon>Pezizomycotina</taxon>
        <taxon>Eurotiomycetes</taxon>
        <taxon>Eurotiomycetidae</taxon>
        <taxon>Onygenales</taxon>
        <taxon>Ajellomycetaceae</taxon>
        <taxon>Histoplasma</taxon>
    </lineage>
</organism>
<sequence length="149" mass="16242">MIGTQRIKAKPRPRTPIAYLASGFKDTALENEMSIWNHGIVECWDACNLYRDIPNAARRRRARAAAGKSPAKGRSADAPATSAAVAATSVELLFDRATQAQHDDRYFPLASALVASGGTNGLERLPDGFPDQAASKKRINFKAYRRVGR</sequence>
<name>C6HLT5_AJECH</name>
<feature type="region of interest" description="Disordered" evidence="1">
    <location>
        <begin position="61"/>
        <end position="80"/>
    </location>
</feature>
<dbReference type="VEuPathDB" id="FungiDB:HCDG_07554"/>
<accession>C6HLT5</accession>
<protein>
    <submittedName>
        <fullName evidence="2">Uncharacterized protein</fullName>
    </submittedName>
</protein>
<evidence type="ECO:0000313" key="2">
    <source>
        <dbReference type="EMBL" id="EER38685.1"/>
    </source>
</evidence>
<dbReference type="HOGENOM" id="CLU_1749070_0_0_1"/>
<feature type="compositionally biased region" description="Low complexity" evidence="1">
    <location>
        <begin position="64"/>
        <end position="80"/>
    </location>
</feature>
<evidence type="ECO:0000256" key="1">
    <source>
        <dbReference type="SAM" id="MobiDB-lite"/>
    </source>
</evidence>
<proteinExistence type="predicted"/>